<protein>
    <submittedName>
        <fullName evidence="3">Uncharacterized protein</fullName>
    </submittedName>
</protein>
<feature type="chain" id="PRO_5045335310" evidence="2">
    <location>
        <begin position="24"/>
        <end position="53"/>
    </location>
</feature>
<proteinExistence type="predicted"/>
<name>A0ABV2CNN2_9RHOO</name>
<evidence type="ECO:0000313" key="4">
    <source>
        <dbReference type="Proteomes" id="UP001548590"/>
    </source>
</evidence>
<feature type="compositionally biased region" description="Polar residues" evidence="1">
    <location>
        <begin position="27"/>
        <end position="40"/>
    </location>
</feature>
<feature type="region of interest" description="Disordered" evidence="1">
    <location>
        <begin position="27"/>
        <end position="53"/>
    </location>
</feature>
<accession>A0ABV2CNN2</accession>
<dbReference type="EMBL" id="JBEWLZ010000003">
    <property type="protein sequence ID" value="MET1489523.1"/>
    <property type="molecule type" value="Genomic_DNA"/>
</dbReference>
<evidence type="ECO:0000256" key="1">
    <source>
        <dbReference type="SAM" id="MobiDB-lite"/>
    </source>
</evidence>
<comment type="caution">
    <text evidence="3">The sequence shown here is derived from an EMBL/GenBank/DDBJ whole genome shotgun (WGS) entry which is preliminary data.</text>
</comment>
<evidence type="ECO:0000256" key="2">
    <source>
        <dbReference type="SAM" id="SignalP"/>
    </source>
</evidence>
<keyword evidence="4" id="KW-1185">Reference proteome</keyword>
<keyword evidence="2" id="KW-0732">Signal</keyword>
<reference evidence="3 4" key="1">
    <citation type="submission" date="2024-07" db="EMBL/GenBank/DDBJ databases">
        <title>Uliginosibacterium paludis KCTC:42655.</title>
        <authorList>
            <person name="Kim M.K."/>
        </authorList>
    </citation>
    <scope>NUCLEOTIDE SEQUENCE [LARGE SCALE GENOMIC DNA]</scope>
    <source>
        <strain evidence="3 4">KCTC 42655</strain>
    </source>
</reference>
<feature type="signal peptide" evidence="2">
    <location>
        <begin position="1"/>
        <end position="23"/>
    </location>
</feature>
<gene>
    <name evidence="3" type="ORF">ABVT11_06760</name>
</gene>
<sequence length="53" mass="5517">MNLVLRCVFACIACLGFVIISHSPNPQGTTPVAQDASVSTAAPAMTARVDRSQ</sequence>
<evidence type="ECO:0000313" key="3">
    <source>
        <dbReference type="EMBL" id="MET1489523.1"/>
    </source>
</evidence>
<dbReference type="RefSeq" id="WP_345925328.1">
    <property type="nucleotide sequence ID" value="NZ_JBDIVF010000002.1"/>
</dbReference>
<organism evidence="3 4">
    <name type="scientific">Uliginosibacterium paludis</name>
    <dbReference type="NCBI Taxonomy" id="1615952"/>
    <lineage>
        <taxon>Bacteria</taxon>
        <taxon>Pseudomonadati</taxon>
        <taxon>Pseudomonadota</taxon>
        <taxon>Betaproteobacteria</taxon>
        <taxon>Rhodocyclales</taxon>
        <taxon>Zoogloeaceae</taxon>
        <taxon>Uliginosibacterium</taxon>
    </lineage>
</organism>
<dbReference type="Proteomes" id="UP001548590">
    <property type="component" value="Unassembled WGS sequence"/>
</dbReference>